<evidence type="ECO:0000256" key="5">
    <source>
        <dbReference type="ARBA" id="ARBA00022989"/>
    </source>
</evidence>
<keyword evidence="3" id="KW-0997">Cell inner membrane</keyword>
<dbReference type="InterPro" id="IPR046357">
    <property type="entry name" value="PPIase_dom_sf"/>
</dbReference>
<evidence type="ECO:0000313" key="13">
    <source>
        <dbReference type="EMBL" id="ABF81023.1"/>
    </source>
</evidence>
<dbReference type="PANTHER" id="PTHR47529">
    <property type="entry name" value="PEPTIDYL-PROLYL CIS-TRANS ISOMERASE D"/>
    <property type="match status" value="1"/>
</dbReference>
<evidence type="ECO:0000256" key="3">
    <source>
        <dbReference type="ARBA" id="ARBA00022519"/>
    </source>
</evidence>
<dbReference type="PANTHER" id="PTHR47529:SF1">
    <property type="entry name" value="PERIPLASMIC CHAPERONE PPID"/>
    <property type="match status" value="1"/>
</dbReference>
<keyword evidence="6" id="KW-0472">Membrane</keyword>
<dbReference type="InterPro" id="IPR000297">
    <property type="entry name" value="PPIase_PpiC"/>
</dbReference>
<dbReference type="AlphaFoldDB" id="A0A0H2Y107"/>
<dbReference type="EMBL" id="CP000380">
    <property type="protein sequence ID" value="ABF81023.1"/>
    <property type="molecule type" value="Genomic_DNA"/>
</dbReference>
<name>A0A0H2Y107_BURO1</name>
<comment type="subcellular location">
    <subcellularLocation>
        <location evidence="1">Cell inner membrane</location>
        <topology evidence="1">Single-pass type II membrane protein</topology>
        <orientation evidence="1">Periplasmic side</orientation>
    </subcellularLocation>
</comment>
<evidence type="ECO:0000256" key="10">
    <source>
        <dbReference type="ARBA" id="ARBA00042775"/>
    </source>
</evidence>
<evidence type="ECO:0000256" key="6">
    <source>
        <dbReference type="ARBA" id="ARBA00023136"/>
    </source>
</evidence>
<dbReference type="SUPFAM" id="SSF109998">
    <property type="entry name" value="Triger factor/SurA peptide-binding domain-like"/>
    <property type="match status" value="1"/>
</dbReference>
<sequence precursor="true">MLDFFRNHQRLMMALLLLIVLPGLGFVGIQGFRGFFDDSANVAAVNGHKITRVEFDGAFRQQIDQARQALGGQFDIKMFDTPEHRKQVLDGLIQQRVLADETQRLHLTASDNAVRDALMSDPMIASLKKPDGTIDVERYAQLLSFQGMTPEQYQERVRYSLSLQQIPASIVSSAFTPKSLAQHLSELAAQQREVQALVLKTSDFAAKVQPTDAQLTAYYDAHKQSFATPETATIQYLVYSPAAAAASAQPTEADIKKFYDDNPTHFRTEAQVRVSHIFIAAPGSASAADKAAAKAKAEQLLADVKAHPDQFAQIAQKSSQDAPSAAKGGDLGFITRGSTAGGKAFDDAAFSLKQGDVSGIVQSDLGFHILKATEVKPAVVKPFAEVKDQIAVDLKQQYASKAFSDNAEGFTSTVYEKAKTLQPAADKYKLTIQTATVTPTPNPQLPPTSPLNNPKFLAAVFANDAVKNQNNTQAIDVGNNTLISARVTEHKPAAVPALDAIKDVVRQKVIAEQAAELAKKDGAAKLAELQKSKSTDGFAAAQKVSRTQSQGLTPAALSAVYKVDAKTLPAYVGVDLGADGYAIYRVNAVIPGSAVDPQQLAAAQQQMAQVDAQSEGEAYLAALRDRSKVKLYGSTTASQQQDGDN</sequence>
<comment type="similarity">
    <text evidence="8">Belongs to the PpiD chaperone family.</text>
</comment>
<dbReference type="Gene3D" id="1.10.4030.10">
    <property type="entry name" value="Porin chaperone SurA, peptide-binding domain"/>
    <property type="match status" value="1"/>
</dbReference>
<dbReference type="Pfam" id="PF13624">
    <property type="entry name" value="SurA_N_3"/>
    <property type="match status" value="1"/>
</dbReference>
<keyword evidence="7" id="KW-0143">Chaperone</keyword>
<evidence type="ECO:0000256" key="1">
    <source>
        <dbReference type="ARBA" id="ARBA00004382"/>
    </source>
</evidence>
<protein>
    <recommendedName>
        <fullName evidence="9">Periplasmic chaperone PpiD</fullName>
    </recommendedName>
    <alternativeName>
        <fullName evidence="10">Periplasmic folding chaperone</fullName>
    </alternativeName>
</protein>
<dbReference type="GO" id="GO:0003755">
    <property type="term" value="F:peptidyl-prolyl cis-trans isomerase activity"/>
    <property type="evidence" value="ECO:0007669"/>
    <property type="project" value="UniProtKB-KW"/>
</dbReference>
<dbReference type="HOGENOM" id="CLU_023843_1_1_4"/>
<keyword evidence="5" id="KW-1133">Transmembrane helix</keyword>
<accession>A0A0H2Y107</accession>
<dbReference type="Pfam" id="PF00639">
    <property type="entry name" value="Rotamase"/>
    <property type="match status" value="1"/>
</dbReference>
<evidence type="ECO:0000256" key="9">
    <source>
        <dbReference type="ARBA" id="ARBA00040743"/>
    </source>
</evidence>
<evidence type="ECO:0000256" key="7">
    <source>
        <dbReference type="ARBA" id="ARBA00023186"/>
    </source>
</evidence>
<keyword evidence="2" id="KW-1003">Cell membrane</keyword>
<reference evidence="13" key="1">
    <citation type="submission" date="2006-05" db="EMBL/GenBank/DDBJ databases">
        <title>Complete sequence of chromosome 3 of Burkholderia cenocepacia AU 1054.</title>
        <authorList>
            <consortium name="US DOE Joint Genome Institute"/>
            <person name="Copeland A."/>
            <person name="Lucas S."/>
            <person name="Lapidus A."/>
            <person name="Barry K."/>
            <person name="Detter J.C."/>
            <person name="Glavina del Rio T."/>
            <person name="Hammon N."/>
            <person name="Israni S."/>
            <person name="Dalin E."/>
            <person name="Tice H."/>
            <person name="Pitluck S."/>
            <person name="Chain P."/>
            <person name="Malfatti S."/>
            <person name="Shin M."/>
            <person name="Vergez L."/>
            <person name="Schmutz J."/>
            <person name="Larimer F."/>
            <person name="Land M."/>
            <person name="Hauser L."/>
            <person name="Kyrpides N."/>
            <person name="Lykidis A."/>
            <person name="LiPuma J.J."/>
            <person name="Konstantinidis K."/>
            <person name="Tiedje J.M."/>
            <person name="Richardson P."/>
        </authorList>
    </citation>
    <scope>NUCLEOTIDE SEQUENCE [LARGE SCALE GENOMIC DNA]</scope>
    <source>
        <strain evidence="13">AU 1054</strain>
    </source>
</reference>
<evidence type="ECO:0000256" key="2">
    <source>
        <dbReference type="ARBA" id="ARBA00022475"/>
    </source>
</evidence>
<dbReference type="GO" id="GO:0005886">
    <property type="term" value="C:plasma membrane"/>
    <property type="evidence" value="ECO:0007669"/>
    <property type="project" value="UniProtKB-SubCell"/>
</dbReference>
<keyword evidence="4" id="KW-0812">Transmembrane</keyword>
<dbReference type="Gene3D" id="3.10.50.40">
    <property type="match status" value="1"/>
</dbReference>
<keyword evidence="11 13" id="KW-0413">Isomerase</keyword>
<dbReference type="InterPro" id="IPR027304">
    <property type="entry name" value="Trigger_fact/SurA_dom_sf"/>
</dbReference>
<dbReference type="PROSITE" id="PS50198">
    <property type="entry name" value="PPIC_PPIASE_2"/>
    <property type="match status" value="1"/>
</dbReference>
<evidence type="ECO:0000256" key="4">
    <source>
        <dbReference type="ARBA" id="ARBA00022692"/>
    </source>
</evidence>
<evidence type="ECO:0000256" key="8">
    <source>
        <dbReference type="ARBA" id="ARBA00038408"/>
    </source>
</evidence>
<keyword evidence="11" id="KW-0697">Rotamase</keyword>
<evidence type="ECO:0000259" key="12">
    <source>
        <dbReference type="PROSITE" id="PS50198"/>
    </source>
</evidence>
<evidence type="ECO:0000256" key="11">
    <source>
        <dbReference type="PROSITE-ProRule" id="PRU00278"/>
    </source>
</evidence>
<organism evidence="13">
    <name type="scientific">Burkholderia orbicola (strain AU 1054)</name>
    <dbReference type="NCBI Taxonomy" id="331271"/>
    <lineage>
        <taxon>Bacteria</taxon>
        <taxon>Pseudomonadati</taxon>
        <taxon>Pseudomonadota</taxon>
        <taxon>Betaproteobacteria</taxon>
        <taxon>Burkholderiales</taxon>
        <taxon>Burkholderiaceae</taxon>
        <taxon>Burkholderia</taxon>
        <taxon>Burkholderia cepacia complex</taxon>
        <taxon>Burkholderia orbicola</taxon>
    </lineage>
</organism>
<dbReference type="InterPro" id="IPR052029">
    <property type="entry name" value="PpiD_chaperone"/>
</dbReference>
<gene>
    <name evidence="13" type="ordered locus">Bcen_6159</name>
</gene>
<proteinExistence type="inferred from homology"/>
<dbReference type="SUPFAM" id="SSF54534">
    <property type="entry name" value="FKBP-like"/>
    <property type="match status" value="1"/>
</dbReference>
<feature type="domain" description="PpiC" evidence="12">
    <location>
        <begin position="269"/>
        <end position="374"/>
    </location>
</feature>